<sequence>MHRILLLMAVLTRAIAPQILRVVHLGTEPSDLDSSTVPPPTVFKNTMKLPTRIVKGSRQGKVDSPMLNYIFDSYATSNKHFHDMFKPPSFEDDINSDETIVDADTGSTVMLDCRVTSLRDKTVS</sequence>
<keyword evidence="1" id="KW-0732">Signal</keyword>
<reference evidence="2" key="1">
    <citation type="submission" date="2021-12" db="EMBL/GenBank/DDBJ databases">
        <authorList>
            <person name="King R."/>
        </authorList>
    </citation>
    <scope>NUCLEOTIDE SEQUENCE</scope>
</reference>
<evidence type="ECO:0000313" key="3">
    <source>
        <dbReference type="Proteomes" id="UP001153714"/>
    </source>
</evidence>
<feature type="signal peptide" evidence="1">
    <location>
        <begin position="1"/>
        <end position="16"/>
    </location>
</feature>
<dbReference type="Proteomes" id="UP001153714">
    <property type="component" value="Chromosome 5"/>
</dbReference>
<gene>
    <name evidence="2" type="ORF">DIATSA_LOCUS10811</name>
</gene>
<evidence type="ECO:0000256" key="1">
    <source>
        <dbReference type="SAM" id="SignalP"/>
    </source>
</evidence>
<protein>
    <submittedName>
        <fullName evidence="2">Uncharacterized protein</fullName>
    </submittedName>
</protein>
<feature type="chain" id="PRO_5040328898" evidence="1">
    <location>
        <begin position="17"/>
        <end position="124"/>
    </location>
</feature>
<accession>A0A9N9RBS6</accession>
<dbReference type="OrthoDB" id="6127080at2759"/>
<proteinExistence type="predicted"/>
<reference evidence="2" key="2">
    <citation type="submission" date="2022-10" db="EMBL/GenBank/DDBJ databases">
        <authorList>
            <consortium name="ENA_rothamsted_submissions"/>
            <consortium name="culmorum"/>
            <person name="King R."/>
        </authorList>
    </citation>
    <scope>NUCLEOTIDE SEQUENCE</scope>
</reference>
<name>A0A9N9RBS6_9NEOP</name>
<organism evidence="2 3">
    <name type="scientific">Diatraea saccharalis</name>
    <name type="common">sugarcane borer</name>
    <dbReference type="NCBI Taxonomy" id="40085"/>
    <lineage>
        <taxon>Eukaryota</taxon>
        <taxon>Metazoa</taxon>
        <taxon>Ecdysozoa</taxon>
        <taxon>Arthropoda</taxon>
        <taxon>Hexapoda</taxon>
        <taxon>Insecta</taxon>
        <taxon>Pterygota</taxon>
        <taxon>Neoptera</taxon>
        <taxon>Endopterygota</taxon>
        <taxon>Lepidoptera</taxon>
        <taxon>Glossata</taxon>
        <taxon>Ditrysia</taxon>
        <taxon>Pyraloidea</taxon>
        <taxon>Crambidae</taxon>
        <taxon>Crambinae</taxon>
        <taxon>Diatraea</taxon>
    </lineage>
</organism>
<keyword evidence="3" id="KW-1185">Reference proteome</keyword>
<dbReference type="EMBL" id="OU893336">
    <property type="protein sequence ID" value="CAG9793361.1"/>
    <property type="molecule type" value="Genomic_DNA"/>
</dbReference>
<evidence type="ECO:0000313" key="2">
    <source>
        <dbReference type="EMBL" id="CAG9793361.1"/>
    </source>
</evidence>
<dbReference type="AlphaFoldDB" id="A0A9N9RBS6"/>